<comment type="similarity">
    <text evidence="5">Belongs to the SAT4 family.</text>
</comment>
<name>A0A9W5ZVW5_ASPNG</name>
<comment type="caution">
    <text evidence="9">The sequence shown here is derived from an EMBL/GenBank/DDBJ whole genome shotgun (WGS) entry which is preliminary data.</text>
</comment>
<comment type="subcellular location">
    <subcellularLocation>
        <location evidence="1">Membrane</location>
        <topology evidence="1">Multi-pass membrane protein</topology>
    </subcellularLocation>
</comment>
<dbReference type="InterPro" id="IPR052337">
    <property type="entry name" value="SAT4-like"/>
</dbReference>
<feature type="transmembrane region" description="Helical" evidence="7">
    <location>
        <begin position="69"/>
        <end position="88"/>
    </location>
</feature>
<feature type="compositionally biased region" description="Polar residues" evidence="6">
    <location>
        <begin position="409"/>
        <end position="428"/>
    </location>
</feature>
<evidence type="ECO:0000256" key="5">
    <source>
        <dbReference type="ARBA" id="ARBA00038359"/>
    </source>
</evidence>
<feature type="transmembrane region" description="Helical" evidence="7">
    <location>
        <begin position="100"/>
        <end position="120"/>
    </location>
</feature>
<keyword evidence="4 7" id="KW-0472">Membrane</keyword>
<evidence type="ECO:0000256" key="1">
    <source>
        <dbReference type="ARBA" id="ARBA00004141"/>
    </source>
</evidence>
<evidence type="ECO:0000256" key="6">
    <source>
        <dbReference type="SAM" id="MobiDB-lite"/>
    </source>
</evidence>
<feature type="transmembrane region" description="Helical" evidence="7">
    <location>
        <begin position="263"/>
        <end position="291"/>
    </location>
</feature>
<dbReference type="PANTHER" id="PTHR33048">
    <property type="entry name" value="PTH11-LIKE INTEGRAL MEMBRANE PROTEIN (AFU_ORTHOLOGUE AFUA_5G11245)"/>
    <property type="match status" value="1"/>
</dbReference>
<dbReference type="Pfam" id="PF20684">
    <property type="entry name" value="Fung_rhodopsin"/>
    <property type="match status" value="1"/>
</dbReference>
<evidence type="ECO:0000313" key="10">
    <source>
        <dbReference type="Proteomes" id="UP001144191"/>
    </source>
</evidence>
<dbReference type="InterPro" id="IPR049326">
    <property type="entry name" value="Rhodopsin_dom_fungi"/>
</dbReference>
<evidence type="ECO:0000256" key="3">
    <source>
        <dbReference type="ARBA" id="ARBA00022989"/>
    </source>
</evidence>
<dbReference type="GO" id="GO:0016020">
    <property type="term" value="C:membrane"/>
    <property type="evidence" value="ECO:0007669"/>
    <property type="project" value="UniProtKB-SubCell"/>
</dbReference>
<dbReference type="EMBL" id="BRPB01000007">
    <property type="protein sequence ID" value="GLA46281.1"/>
    <property type="molecule type" value="Genomic_DNA"/>
</dbReference>
<dbReference type="Proteomes" id="UP001144191">
    <property type="component" value="Unassembled WGS sequence"/>
</dbReference>
<organism evidence="9 10">
    <name type="scientific">Aspergillus niger</name>
    <dbReference type="NCBI Taxonomy" id="5061"/>
    <lineage>
        <taxon>Eukaryota</taxon>
        <taxon>Fungi</taxon>
        <taxon>Dikarya</taxon>
        <taxon>Ascomycota</taxon>
        <taxon>Pezizomycotina</taxon>
        <taxon>Eurotiomycetes</taxon>
        <taxon>Eurotiomycetidae</taxon>
        <taxon>Eurotiales</taxon>
        <taxon>Aspergillaceae</taxon>
        <taxon>Aspergillus</taxon>
        <taxon>Aspergillus subgen. Circumdati</taxon>
    </lineage>
</organism>
<dbReference type="AlphaFoldDB" id="A0A9W5ZVW5"/>
<dbReference type="PANTHER" id="PTHR33048:SF160">
    <property type="entry name" value="SAT4 FAMILY MEMBRANE PROTEIN"/>
    <property type="match status" value="1"/>
</dbReference>
<feature type="domain" description="Rhodopsin" evidence="8">
    <location>
        <begin position="84"/>
        <end position="329"/>
    </location>
</feature>
<evidence type="ECO:0000256" key="7">
    <source>
        <dbReference type="SAM" id="Phobius"/>
    </source>
</evidence>
<proteinExistence type="inferred from homology"/>
<evidence type="ECO:0000256" key="4">
    <source>
        <dbReference type="ARBA" id="ARBA00023136"/>
    </source>
</evidence>
<feature type="region of interest" description="Disordered" evidence="6">
    <location>
        <begin position="351"/>
        <end position="438"/>
    </location>
</feature>
<accession>A0A9W5ZVW5</accession>
<keyword evidence="3 7" id="KW-1133">Transmembrane helix</keyword>
<reference evidence="9" key="1">
    <citation type="submission" date="2022-07" db="EMBL/GenBank/DDBJ databases">
        <title>Taxonomy of Aspergillus series Nigri: significant species reduction supported by multi-species coalescent approaches.</title>
        <authorList>
            <person name="Bian C."/>
            <person name="Kusuya Y."/>
            <person name="Sklenar F."/>
            <person name="D'hooge E."/>
            <person name="Yaguchi T."/>
            <person name="Takahashi H."/>
            <person name="Hubka V."/>
        </authorList>
    </citation>
    <scope>NUCLEOTIDE SEQUENCE</scope>
    <source>
        <strain evidence="9">IFM 63604</strain>
    </source>
</reference>
<protein>
    <recommendedName>
        <fullName evidence="8">Rhodopsin domain-containing protein</fullName>
    </recommendedName>
</protein>
<gene>
    <name evidence="9" type="ORF">AnigIFM63604_009753</name>
</gene>
<sequence>MPIYVSPTPEPSIFLHLPYALQVYCNPDTMVALTSAQREAILDGPAGYPPAGKTPNLSDPPNMHTVGRIVHLILFIVASLCFIIRIYTKAFVVRLVRMSDYMMIIAWLGFIGYFVPAWLLGNVAPGVDQWNMTMRDFIKMLYYFRVGSVLYGICIFFIKASILLQLVEIFCHRKDTFYWFCHTVIWINFLFYVISTFVEIFSCRPIAAAWDVLISGKCMNVRLLNVIASSVNGFFDLIILVLPQTRIWRLQMALRRKLAVSTVFLFGILYVLPCVANSNAITRLAYAVLLFTTTNNIAYYSYMAGLWTLPELVSGIIAGCLPSSPKFFQRLRQNKMMSKWGSSLQNLVASRGGLSHRRGRSGDGLSGNSYMMEVPKDGSKIKQQQQRQEQEHQEHERHRQRKGPPDQYPLTSFASAPGTIDQSTSDLSCSAERLGEGA</sequence>
<evidence type="ECO:0000313" key="9">
    <source>
        <dbReference type="EMBL" id="GLA46281.1"/>
    </source>
</evidence>
<feature type="compositionally biased region" description="Basic and acidic residues" evidence="6">
    <location>
        <begin position="388"/>
        <end position="397"/>
    </location>
</feature>
<keyword evidence="2 7" id="KW-0812">Transmembrane</keyword>
<feature type="transmembrane region" description="Helical" evidence="7">
    <location>
        <begin position="176"/>
        <end position="201"/>
    </location>
</feature>
<feature type="transmembrane region" description="Helical" evidence="7">
    <location>
        <begin position="221"/>
        <end position="242"/>
    </location>
</feature>
<evidence type="ECO:0000259" key="8">
    <source>
        <dbReference type="Pfam" id="PF20684"/>
    </source>
</evidence>
<evidence type="ECO:0000256" key="2">
    <source>
        <dbReference type="ARBA" id="ARBA00022692"/>
    </source>
</evidence>
<feature type="transmembrane region" description="Helical" evidence="7">
    <location>
        <begin position="140"/>
        <end position="164"/>
    </location>
</feature>
<feature type="transmembrane region" description="Helical" evidence="7">
    <location>
        <begin position="297"/>
        <end position="321"/>
    </location>
</feature>